<dbReference type="Proteomes" id="UP000800200">
    <property type="component" value="Unassembled WGS sequence"/>
</dbReference>
<name>A0A6A6DWB9_9PEZI</name>
<organism evidence="1 2">
    <name type="scientific">Zopfia rhizophila CBS 207.26</name>
    <dbReference type="NCBI Taxonomy" id="1314779"/>
    <lineage>
        <taxon>Eukaryota</taxon>
        <taxon>Fungi</taxon>
        <taxon>Dikarya</taxon>
        <taxon>Ascomycota</taxon>
        <taxon>Pezizomycotina</taxon>
        <taxon>Dothideomycetes</taxon>
        <taxon>Dothideomycetes incertae sedis</taxon>
        <taxon>Zopfiaceae</taxon>
        <taxon>Zopfia</taxon>
    </lineage>
</organism>
<gene>
    <name evidence="1" type="ORF">K469DRAFT_689625</name>
</gene>
<accession>A0A6A6DWB9</accession>
<evidence type="ECO:0000313" key="1">
    <source>
        <dbReference type="EMBL" id="KAF2183874.1"/>
    </source>
</evidence>
<protein>
    <submittedName>
        <fullName evidence="1">Uncharacterized protein</fullName>
    </submittedName>
</protein>
<dbReference type="AlphaFoldDB" id="A0A6A6DWB9"/>
<keyword evidence="2" id="KW-1185">Reference proteome</keyword>
<evidence type="ECO:0000313" key="2">
    <source>
        <dbReference type="Proteomes" id="UP000800200"/>
    </source>
</evidence>
<dbReference type="EMBL" id="ML994640">
    <property type="protein sequence ID" value="KAF2183874.1"/>
    <property type="molecule type" value="Genomic_DNA"/>
</dbReference>
<proteinExistence type="predicted"/>
<sequence>MVAGSGIIRVRFEKSEWWWCASWGVAMGASPADSTAADGPLHSAAAFSPGPPCMSRDTRRQPMGMPGRRGGCLPPLSHATFPLVVLESSFFGVKKRGVEDDSMVHMVPRAGAGVDAIHSVTSALPAAIGALCDGTAVDRRECAFVRSSAMLDAMCGTLIETTLQHRVTSFGLPLTCLESFSMSTRRIIELFLHLTQAQSRAVRRVPQLKPFRLIRARKNGFCARVSF</sequence>
<reference evidence="1" key="1">
    <citation type="journal article" date="2020" name="Stud. Mycol.">
        <title>101 Dothideomycetes genomes: a test case for predicting lifestyles and emergence of pathogens.</title>
        <authorList>
            <person name="Haridas S."/>
            <person name="Albert R."/>
            <person name="Binder M."/>
            <person name="Bloem J."/>
            <person name="Labutti K."/>
            <person name="Salamov A."/>
            <person name="Andreopoulos B."/>
            <person name="Baker S."/>
            <person name="Barry K."/>
            <person name="Bills G."/>
            <person name="Bluhm B."/>
            <person name="Cannon C."/>
            <person name="Castanera R."/>
            <person name="Culley D."/>
            <person name="Daum C."/>
            <person name="Ezra D."/>
            <person name="Gonzalez J."/>
            <person name="Henrissat B."/>
            <person name="Kuo A."/>
            <person name="Liang C."/>
            <person name="Lipzen A."/>
            <person name="Lutzoni F."/>
            <person name="Magnuson J."/>
            <person name="Mondo S."/>
            <person name="Nolan M."/>
            <person name="Ohm R."/>
            <person name="Pangilinan J."/>
            <person name="Park H.-J."/>
            <person name="Ramirez L."/>
            <person name="Alfaro M."/>
            <person name="Sun H."/>
            <person name="Tritt A."/>
            <person name="Yoshinaga Y."/>
            <person name="Zwiers L.-H."/>
            <person name="Turgeon B."/>
            <person name="Goodwin S."/>
            <person name="Spatafora J."/>
            <person name="Crous P."/>
            <person name="Grigoriev I."/>
        </authorList>
    </citation>
    <scope>NUCLEOTIDE SEQUENCE</scope>
    <source>
        <strain evidence="1">CBS 207.26</strain>
    </source>
</reference>